<dbReference type="Pfam" id="PF00534">
    <property type="entry name" value="Glycos_transf_1"/>
    <property type="match status" value="1"/>
</dbReference>
<dbReference type="FunFam" id="3.40.50.2000:FF:000119">
    <property type="entry name" value="Glycosyl transferase group 1"/>
    <property type="match status" value="1"/>
</dbReference>
<dbReference type="GO" id="GO:0016757">
    <property type="term" value="F:glycosyltransferase activity"/>
    <property type="evidence" value="ECO:0007669"/>
    <property type="project" value="InterPro"/>
</dbReference>
<dbReference type="AlphaFoldDB" id="A0A0G1WCB1"/>
<reference evidence="4 5" key="1">
    <citation type="journal article" date="2015" name="Nature">
        <title>rRNA introns, odd ribosomes, and small enigmatic genomes across a large radiation of phyla.</title>
        <authorList>
            <person name="Brown C.T."/>
            <person name="Hug L.A."/>
            <person name="Thomas B.C."/>
            <person name="Sharon I."/>
            <person name="Castelle C.J."/>
            <person name="Singh A."/>
            <person name="Wilkins M.J."/>
            <person name="Williams K.H."/>
            <person name="Banfield J.F."/>
        </authorList>
    </citation>
    <scope>NUCLEOTIDE SEQUENCE [LARGE SCALE GENOMIC DNA]</scope>
</reference>
<proteinExistence type="predicted"/>
<dbReference type="CDD" id="cd03809">
    <property type="entry name" value="GT4_MtfB-like"/>
    <property type="match status" value="1"/>
</dbReference>
<dbReference type="Gene3D" id="3.40.50.2000">
    <property type="entry name" value="Glycogen Phosphorylase B"/>
    <property type="match status" value="2"/>
</dbReference>
<evidence type="ECO:0000256" key="1">
    <source>
        <dbReference type="ARBA" id="ARBA00022679"/>
    </source>
</evidence>
<protein>
    <submittedName>
        <fullName evidence="4">Glycosyl transferase group 1</fullName>
    </submittedName>
</protein>
<dbReference type="Pfam" id="PF13439">
    <property type="entry name" value="Glyco_transf_4"/>
    <property type="match status" value="1"/>
</dbReference>
<sequence length="383" mass="43459">MRGQRHGYRPGKQALIIGIDASRAFQNDRTGTENYSRELIEALLELPEAKKHHWRLYSRENIPWPRLWTQGGLALEILKHPPDVLFIPAHTLPILRPSRVRTVVTIHGLEYEYLPQYYQFPQKLYLNKSTEYAVRQADRLIAVSSWTKTQLADRLGADPKKITVIHEGINPKFTNSQFSILNSDYKRQIRHKYNLPKNYILFVGTIQPRKNLVRLIQAFSQIPIRSDLVGKPTRSDLEVNLVLAGKLGWMYDEILSAPKKFGVSNRVKFIGRVADADLAAVYKMAKIFVWPSLMEGFGLPVLEAMTLGIPVICSNRGALPEVAGKAAILVDPEDINGLTEAIKLVLVSEDLREGLIEAGYRQAARFSWIKAAKQTLAVLTEKW</sequence>
<evidence type="ECO:0000313" key="4">
    <source>
        <dbReference type="EMBL" id="KKU87953.1"/>
    </source>
</evidence>
<evidence type="ECO:0000259" key="3">
    <source>
        <dbReference type="Pfam" id="PF13439"/>
    </source>
</evidence>
<dbReference type="Proteomes" id="UP000034772">
    <property type="component" value="Unassembled WGS sequence"/>
</dbReference>
<evidence type="ECO:0000313" key="5">
    <source>
        <dbReference type="Proteomes" id="UP000034772"/>
    </source>
</evidence>
<feature type="domain" description="Glycosyltransferase subfamily 4-like N-terminal" evidence="3">
    <location>
        <begin position="53"/>
        <end position="172"/>
    </location>
</feature>
<name>A0A0G1WCB1_9BACT</name>
<dbReference type="EMBL" id="LCOZ01000005">
    <property type="protein sequence ID" value="KKU87953.1"/>
    <property type="molecule type" value="Genomic_DNA"/>
</dbReference>
<gene>
    <name evidence="4" type="ORF">UY17_C0005G0007</name>
</gene>
<dbReference type="SUPFAM" id="SSF53756">
    <property type="entry name" value="UDP-Glycosyltransferase/glycogen phosphorylase"/>
    <property type="match status" value="1"/>
</dbReference>
<dbReference type="PANTHER" id="PTHR46401">
    <property type="entry name" value="GLYCOSYLTRANSFERASE WBBK-RELATED"/>
    <property type="match status" value="1"/>
</dbReference>
<dbReference type="InterPro" id="IPR028098">
    <property type="entry name" value="Glyco_trans_4-like_N"/>
</dbReference>
<organism evidence="4 5">
    <name type="scientific">Candidatus Beckwithbacteria bacterium GW2011_GWC2_47_9</name>
    <dbReference type="NCBI Taxonomy" id="1618373"/>
    <lineage>
        <taxon>Bacteria</taxon>
        <taxon>Candidatus Beckwithiibacteriota</taxon>
    </lineage>
</organism>
<dbReference type="GO" id="GO:0009103">
    <property type="term" value="P:lipopolysaccharide biosynthetic process"/>
    <property type="evidence" value="ECO:0007669"/>
    <property type="project" value="TreeGrafter"/>
</dbReference>
<dbReference type="PANTHER" id="PTHR46401:SF2">
    <property type="entry name" value="GLYCOSYLTRANSFERASE WBBK-RELATED"/>
    <property type="match status" value="1"/>
</dbReference>
<feature type="domain" description="Glycosyl transferase family 1" evidence="2">
    <location>
        <begin position="190"/>
        <end position="361"/>
    </location>
</feature>
<accession>A0A0G1WCB1</accession>
<comment type="caution">
    <text evidence="4">The sequence shown here is derived from an EMBL/GenBank/DDBJ whole genome shotgun (WGS) entry which is preliminary data.</text>
</comment>
<evidence type="ECO:0000259" key="2">
    <source>
        <dbReference type="Pfam" id="PF00534"/>
    </source>
</evidence>
<keyword evidence="1 4" id="KW-0808">Transferase</keyword>
<dbReference type="InterPro" id="IPR001296">
    <property type="entry name" value="Glyco_trans_1"/>
</dbReference>